<gene>
    <name evidence="2" type="ORF">pdam_00008436</name>
</gene>
<keyword evidence="1" id="KW-0732">Signal</keyword>
<dbReference type="OrthoDB" id="5996606at2759"/>
<proteinExistence type="predicted"/>
<sequence length="177" mass="19850">MDSKLTILAVFLVLLANVESRSTVRSLSSVYRGQNCRGGNLLKIHTEKCSTFSGKRHCLAKCDGSRTSDPTTRIKIESVGGRKCIQFTKNENGTQYLYALKVVNGTNVVFEEHGCQKPIEDGFLFEESVIRIRSGNSKRFVYKKYNTMCLATDCDGNLSLISTTNKIKSMCRFLKLK</sequence>
<comment type="caution">
    <text evidence="2">The sequence shown here is derived from an EMBL/GenBank/DDBJ whole genome shotgun (WGS) entry which is preliminary data.</text>
</comment>
<evidence type="ECO:0000313" key="2">
    <source>
        <dbReference type="EMBL" id="RMX45525.1"/>
    </source>
</evidence>
<dbReference type="AlphaFoldDB" id="A0A3M6TVS8"/>
<reference evidence="2 3" key="1">
    <citation type="journal article" date="2018" name="Sci. Rep.">
        <title>Comparative analysis of the Pocillopora damicornis genome highlights role of immune system in coral evolution.</title>
        <authorList>
            <person name="Cunning R."/>
            <person name="Bay R.A."/>
            <person name="Gillette P."/>
            <person name="Baker A.C."/>
            <person name="Traylor-Knowles N."/>
        </authorList>
    </citation>
    <scope>NUCLEOTIDE SEQUENCE [LARGE SCALE GENOMIC DNA]</scope>
    <source>
        <strain evidence="2">RSMAS</strain>
        <tissue evidence="2">Whole animal</tissue>
    </source>
</reference>
<dbReference type="EMBL" id="RCHS01002817">
    <property type="protein sequence ID" value="RMX45525.1"/>
    <property type="molecule type" value="Genomic_DNA"/>
</dbReference>
<feature type="signal peptide" evidence="1">
    <location>
        <begin position="1"/>
        <end position="20"/>
    </location>
</feature>
<organism evidence="2 3">
    <name type="scientific">Pocillopora damicornis</name>
    <name type="common">Cauliflower coral</name>
    <name type="synonym">Millepora damicornis</name>
    <dbReference type="NCBI Taxonomy" id="46731"/>
    <lineage>
        <taxon>Eukaryota</taxon>
        <taxon>Metazoa</taxon>
        <taxon>Cnidaria</taxon>
        <taxon>Anthozoa</taxon>
        <taxon>Hexacorallia</taxon>
        <taxon>Scleractinia</taxon>
        <taxon>Astrocoeniina</taxon>
        <taxon>Pocilloporidae</taxon>
        <taxon>Pocillopora</taxon>
    </lineage>
</organism>
<evidence type="ECO:0000256" key="1">
    <source>
        <dbReference type="SAM" id="SignalP"/>
    </source>
</evidence>
<name>A0A3M6TVS8_POCDA</name>
<accession>A0A3M6TVS8</accession>
<evidence type="ECO:0000313" key="3">
    <source>
        <dbReference type="Proteomes" id="UP000275408"/>
    </source>
</evidence>
<protein>
    <submittedName>
        <fullName evidence="2">Uncharacterized protein</fullName>
    </submittedName>
</protein>
<feature type="chain" id="PRO_5018005302" evidence="1">
    <location>
        <begin position="21"/>
        <end position="177"/>
    </location>
</feature>
<dbReference type="Proteomes" id="UP000275408">
    <property type="component" value="Unassembled WGS sequence"/>
</dbReference>
<keyword evidence="3" id="KW-1185">Reference proteome</keyword>